<feature type="region of interest" description="Disordered" evidence="1">
    <location>
        <begin position="619"/>
        <end position="644"/>
    </location>
</feature>
<feature type="compositionally biased region" description="Basic and acidic residues" evidence="1">
    <location>
        <begin position="183"/>
        <end position="194"/>
    </location>
</feature>
<name>A0A0G4FYC7_9ALVE</name>
<dbReference type="EMBL" id="CDMZ01000731">
    <property type="protein sequence ID" value="CEM20360.1"/>
    <property type="molecule type" value="Genomic_DNA"/>
</dbReference>
<feature type="region of interest" description="Disordered" evidence="1">
    <location>
        <begin position="129"/>
        <end position="205"/>
    </location>
</feature>
<feature type="region of interest" description="Disordered" evidence="1">
    <location>
        <begin position="847"/>
        <end position="993"/>
    </location>
</feature>
<proteinExistence type="predicted"/>
<dbReference type="PANTHER" id="PTHR38795">
    <property type="entry name" value="DUF6604 DOMAIN-CONTAINING PROTEIN"/>
    <property type="match status" value="1"/>
</dbReference>
<feature type="region of interest" description="Disordered" evidence="1">
    <location>
        <begin position="1"/>
        <end position="25"/>
    </location>
</feature>
<dbReference type="InterPro" id="IPR046539">
    <property type="entry name" value="DUF6604"/>
</dbReference>
<dbReference type="AlphaFoldDB" id="A0A0G4FYC7"/>
<feature type="compositionally biased region" description="Basic and acidic residues" evidence="1">
    <location>
        <begin position="135"/>
        <end position="149"/>
    </location>
</feature>
<gene>
    <name evidence="3" type="ORF">Cvel_19353</name>
</gene>
<feature type="compositionally biased region" description="Low complexity" evidence="1">
    <location>
        <begin position="915"/>
        <end position="958"/>
    </location>
</feature>
<protein>
    <recommendedName>
        <fullName evidence="2">DUF6604 domain-containing protein</fullName>
    </recommendedName>
</protein>
<reference evidence="3" key="1">
    <citation type="submission" date="2014-11" db="EMBL/GenBank/DDBJ databases">
        <authorList>
            <person name="Otto D Thomas"/>
            <person name="Naeem Raeece"/>
        </authorList>
    </citation>
    <scope>NUCLEOTIDE SEQUENCE</scope>
</reference>
<dbReference type="VEuPathDB" id="CryptoDB:Cvel_19353"/>
<feature type="compositionally biased region" description="Acidic residues" evidence="1">
    <location>
        <begin position="671"/>
        <end position="685"/>
    </location>
</feature>
<evidence type="ECO:0000256" key="1">
    <source>
        <dbReference type="SAM" id="MobiDB-lite"/>
    </source>
</evidence>
<dbReference type="Pfam" id="PF20253">
    <property type="entry name" value="DUF6604"/>
    <property type="match status" value="1"/>
</dbReference>
<feature type="region of interest" description="Disordered" evidence="1">
    <location>
        <begin position="667"/>
        <end position="710"/>
    </location>
</feature>
<feature type="compositionally biased region" description="Basic and acidic residues" evidence="1">
    <location>
        <begin position="963"/>
        <end position="989"/>
    </location>
</feature>
<feature type="domain" description="DUF6604" evidence="2">
    <location>
        <begin position="44"/>
        <end position="264"/>
    </location>
</feature>
<accession>A0A0G4FYC7</accession>
<sequence length="1057" mass="116876">MLRRSPKPKGSESAEEGCSAQGEAPEGRYANYKKATASVWKWVEKNAPKTTKTMGLKPSTLLQAAEEILSRSVETPLSVLLALDKCVRLRKEALDVYGDAMTSEQGKAHKFFCDVLSRFARLLSLVGKQGDGEEEKTGTEEENQKEKQNRFGLLTPGGLSGDRLGDGDGDGEGGDGSPSPPRTETETEREKEIIPEGLDVLPGQESGDREFSLEALCLLMDLHDLLMQVGRAWGSVGSGHMGFLKASAITQTCIDHAARIVGELQVNQPRVKTFQQLIHAACQLEELDACREGHVGMQGCQFCRRKANLMNSVPLLDDVYKLHFVFDNLIPFYRWPKGTDYPFEWRFECGDEELTVPAGFANTRAWDPSDESLHGVRPLLLLTRHGHEVPFTFLNCAQNFTPASVRPDSFSFFTQYKRHLERENVEIPFLFAMHCLLLSLCLTQSKGGTTQKKILTIHHGWWFCCKNFEIFVLVYLYNALREVGALSAPIEVMEIMKKVTWLGSENRPTVSRGKFGSTNIFDETYHSALHNAAVSLGSKIGPTLSFFESLQIFLKKNGGGKEKSERSVLVDHLRSKPRKFPLPCKMSIAVKRLAHRHFDDVREYEEEYKPRLVPVWAKKGQGNREGQDAETTKKDTEVDQGERESIAEAVVEDVKDQKEQGYQQILSSSEEVGEESDDSDSDSNDSSDYGGEGGEHSSNPSCCHNGSYKKSRQIVDVRVEKHKMTTMEKLLERVKEAMDDDFLRVNLLAVTMKLLLVFQDVTTGVGSVGPAVQRKVLNGGVHLGKPEEGEKKARGRAAAMKHHQNKRFNRRSDVEMEQEMTRSVALVEVLGLLCLCDEAVNLDRQSKGLSVSGRNAEVSWRESSSRPPSSVGSGRERGRGGTEEIGCLSERGSEGDTEGTQNIPKGEASLSLLDSNPVTPPSSSSSSSSSSSAAPAAAVRASPPNVPSVLVSPVAAGAETGNEDEKGMDAEGVQKEAEGERGTEVREGTARPVDALPNELRRFLLKASDNLKKSIPSDLKSFRLFAFDHETSHEKTQSQLEAQLKLRFREMVFPELT</sequence>
<evidence type="ECO:0000259" key="2">
    <source>
        <dbReference type="Pfam" id="PF20253"/>
    </source>
</evidence>
<feature type="compositionally biased region" description="Basic and acidic residues" evidence="1">
    <location>
        <begin position="625"/>
        <end position="644"/>
    </location>
</feature>
<organism evidence="3">
    <name type="scientific">Chromera velia CCMP2878</name>
    <dbReference type="NCBI Taxonomy" id="1169474"/>
    <lineage>
        <taxon>Eukaryota</taxon>
        <taxon>Sar</taxon>
        <taxon>Alveolata</taxon>
        <taxon>Colpodellida</taxon>
        <taxon>Chromeraceae</taxon>
        <taxon>Chromera</taxon>
    </lineage>
</organism>
<dbReference type="PANTHER" id="PTHR38795:SF1">
    <property type="entry name" value="DUF6604 DOMAIN-CONTAINING PROTEIN"/>
    <property type="match status" value="1"/>
</dbReference>
<evidence type="ECO:0000313" key="3">
    <source>
        <dbReference type="EMBL" id="CEM20360.1"/>
    </source>
</evidence>